<feature type="transmembrane region" description="Helical" evidence="1">
    <location>
        <begin position="51"/>
        <end position="73"/>
    </location>
</feature>
<feature type="transmembrane region" description="Helical" evidence="1">
    <location>
        <begin position="424"/>
        <end position="446"/>
    </location>
</feature>
<gene>
    <name evidence="3" type="ORF">CBLFYP116_04101</name>
</gene>
<keyword evidence="1" id="KW-1133">Transmembrane helix</keyword>
<feature type="transmembrane region" description="Helical" evidence="1">
    <location>
        <begin position="94"/>
        <end position="114"/>
    </location>
</feature>
<dbReference type="InterPro" id="IPR009827">
    <property type="entry name" value="MatC_N"/>
</dbReference>
<proteinExistence type="predicted"/>
<keyword evidence="1" id="KW-0472">Membrane</keyword>
<keyword evidence="1" id="KW-0812">Transmembrane</keyword>
<dbReference type="AlphaFoldDB" id="A0A6N2WXB1"/>
<dbReference type="Pfam" id="PF07158">
    <property type="entry name" value="MatC_N"/>
    <property type="match status" value="1"/>
</dbReference>
<feature type="transmembrane region" description="Helical" evidence="1">
    <location>
        <begin position="6"/>
        <end position="22"/>
    </location>
</feature>
<feature type="transmembrane region" description="Helical" evidence="1">
    <location>
        <begin position="337"/>
        <end position="357"/>
    </location>
</feature>
<sequence length="448" mass="47878">MGNTAILIICLIAIVVAILICFKTGINMGLIAMSFAFLIGCLIMGEKAATIFGFWPDSLIFFLLASAMFYGFARENGTLTLLGSKLLYKFRKSIPALPFAFAFIAFVLGLLGAGPGTIVLLAPLGYSVCQQVGIDPLLMVFAIDTGYNCGTQNPWTGTGVVLYGLVEESGVAADVAIHTYILSYATFLINKVLFLALFYILFQLLKKKLNPGMPKVKNLEILNQKPEAFSPLQTKTMTLILISFFLLVIPNILNTFVKVDSVAFKHLVGLCKPQAVLIIFALIASIMNIANPKKVLQKMPMGTVFTIAGVCFLMELAKKVGLLESVVAVFEGGNIPSFLIAPVFCLIAAFLSLFASGTSVVLPLLFPMVPALATATGLNVVALYTAAQIGALSTPISPFSTAGAQFVGLAPDDKLADSLVKQQFVLAIVMMVLTSIAALLGLCNIFRI</sequence>
<dbReference type="RefSeq" id="WP_024726161.1">
    <property type="nucleotide sequence ID" value="NZ_CACRTF010000017.1"/>
</dbReference>
<feature type="transmembrane region" description="Helical" evidence="1">
    <location>
        <begin position="364"/>
        <end position="387"/>
    </location>
</feature>
<feature type="transmembrane region" description="Helical" evidence="1">
    <location>
        <begin position="181"/>
        <end position="205"/>
    </location>
</feature>
<name>A0A6N2WXB1_9FIRM</name>
<feature type="transmembrane region" description="Helical" evidence="1">
    <location>
        <begin position="299"/>
        <end position="317"/>
    </location>
</feature>
<accession>A0A6N2WXB1</accession>
<feature type="transmembrane region" description="Helical" evidence="1">
    <location>
        <begin position="29"/>
        <end position="45"/>
    </location>
</feature>
<feature type="transmembrane region" description="Helical" evidence="1">
    <location>
        <begin position="263"/>
        <end position="287"/>
    </location>
</feature>
<organism evidence="3">
    <name type="scientific">Enterocloster bolteae</name>
    <dbReference type="NCBI Taxonomy" id="208479"/>
    <lineage>
        <taxon>Bacteria</taxon>
        <taxon>Bacillati</taxon>
        <taxon>Bacillota</taxon>
        <taxon>Clostridia</taxon>
        <taxon>Lachnospirales</taxon>
        <taxon>Lachnospiraceae</taxon>
        <taxon>Enterocloster</taxon>
    </lineage>
</organism>
<reference evidence="3" key="1">
    <citation type="submission" date="2019-11" db="EMBL/GenBank/DDBJ databases">
        <authorList>
            <person name="Feng L."/>
        </authorList>
    </citation>
    <scope>NUCLEOTIDE SEQUENCE</scope>
    <source>
        <strain evidence="3">CbolteaeLFYP116</strain>
    </source>
</reference>
<evidence type="ECO:0000256" key="1">
    <source>
        <dbReference type="SAM" id="Phobius"/>
    </source>
</evidence>
<dbReference type="EMBL" id="CACRTF010000017">
    <property type="protein sequence ID" value="VYT46452.1"/>
    <property type="molecule type" value="Genomic_DNA"/>
</dbReference>
<evidence type="ECO:0000259" key="2">
    <source>
        <dbReference type="Pfam" id="PF07158"/>
    </source>
</evidence>
<feature type="transmembrane region" description="Helical" evidence="1">
    <location>
        <begin position="239"/>
        <end position="257"/>
    </location>
</feature>
<evidence type="ECO:0000313" key="3">
    <source>
        <dbReference type="EMBL" id="VYT46452.1"/>
    </source>
</evidence>
<protein>
    <recommendedName>
        <fullName evidence="2">Dicarboxylate carrier MatC N-terminal domain-containing protein</fullName>
    </recommendedName>
</protein>
<feature type="domain" description="Dicarboxylate carrier MatC N-terminal" evidence="2">
    <location>
        <begin position="7"/>
        <end position="150"/>
    </location>
</feature>